<dbReference type="InterPro" id="IPR014710">
    <property type="entry name" value="RmlC-like_jellyroll"/>
</dbReference>
<organism evidence="2 3">
    <name type="scientific">Marilutibacter alkalisoli</name>
    <dbReference type="NCBI Taxonomy" id="2591633"/>
    <lineage>
        <taxon>Bacteria</taxon>
        <taxon>Pseudomonadati</taxon>
        <taxon>Pseudomonadota</taxon>
        <taxon>Gammaproteobacteria</taxon>
        <taxon>Lysobacterales</taxon>
        <taxon>Lysobacteraceae</taxon>
        <taxon>Marilutibacter</taxon>
    </lineage>
</organism>
<dbReference type="EMBL" id="CP041242">
    <property type="protein sequence ID" value="QDH71168.1"/>
    <property type="molecule type" value="Genomic_DNA"/>
</dbReference>
<accession>A0A514BUT4</accession>
<name>A0A514BUT4_9GAMM</name>
<dbReference type="AlphaFoldDB" id="A0A514BUT4"/>
<proteinExistence type="predicted"/>
<feature type="domain" description="Cupin type-2" evidence="1">
    <location>
        <begin position="61"/>
        <end position="122"/>
    </location>
</feature>
<dbReference type="InterPro" id="IPR011051">
    <property type="entry name" value="RmlC_Cupin_sf"/>
</dbReference>
<evidence type="ECO:0000313" key="2">
    <source>
        <dbReference type="EMBL" id="QDH71168.1"/>
    </source>
</evidence>
<reference evidence="2 3" key="1">
    <citation type="submission" date="2019-06" db="EMBL/GenBank/DDBJ databases">
        <title>Lysobacter alkalisoli sp. nov. isolated from saline-alkali soil.</title>
        <authorList>
            <person name="Sun J.-Q."/>
            <person name="Xu L."/>
        </authorList>
    </citation>
    <scope>NUCLEOTIDE SEQUENCE [LARGE SCALE GENOMIC DNA]</scope>
    <source>
        <strain evidence="2 3">SJ-36</strain>
    </source>
</reference>
<protein>
    <submittedName>
        <fullName evidence="2">Cupin domain-containing protein</fullName>
    </submittedName>
</protein>
<gene>
    <name evidence="2" type="ORF">FKV23_14535</name>
</gene>
<dbReference type="RefSeq" id="WP_141624500.1">
    <property type="nucleotide sequence ID" value="NZ_CP041242.1"/>
</dbReference>
<evidence type="ECO:0000313" key="3">
    <source>
        <dbReference type="Proteomes" id="UP000317199"/>
    </source>
</evidence>
<dbReference type="OrthoDB" id="129561at2"/>
<evidence type="ECO:0000259" key="1">
    <source>
        <dbReference type="Pfam" id="PF07883"/>
    </source>
</evidence>
<keyword evidence="3" id="KW-1185">Reference proteome</keyword>
<sequence length="196" mass="20986">MNGTASNSRRTKLALLIGASVLVATSGIALAGFIAYRADGAIDYSGLTNGPATLTYRELVTPVGETTGGWHYHPGYVYNVVEQGTITVEDGCGEIETFSAGEAFEKTDGRVHRAYNLGDEDVIEHNMFINPPGRPLGVSIPGNQRRCGPPRNVGECTNDGWAKFDHPHAFANQGTCIAYVNNRPTRTILVPADPLP</sequence>
<dbReference type="KEGG" id="lyj:FKV23_14535"/>
<dbReference type="InterPro" id="IPR013096">
    <property type="entry name" value="Cupin_2"/>
</dbReference>
<dbReference type="Gene3D" id="2.60.120.10">
    <property type="entry name" value="Jelly Rolls"/>
    <property type="match status" value="1"/>
</dbReference>
<dbReference type="SUPFAM" id="SSF51182">
    <property type="entry name" value="RmlC-like cupins"/>
    <property type="match status" value="1"/>
</dbReference>
<dbReference type="Proteomes" id="UP000317199">
    <property type="component" value="Chromosome"/>
</dbReference>
<dbReference type="Pfam" id="PF07883">
    <property type="entry name" value="Cupin_2"/>
    <property type="match status" value="1"/>
</dbReference>